<gene>
    <name evidence="4" type="ORF">INT47_000261</name>
</gene>
<evidence type="ECO:0000259" key="3">
    <source>
        <dbReference type="PROSITE" id="PS50994"/>
    </source>
</evidence>
<feature type="domain" description="Chromo" evidence="2">
    <location>
        <begin position="214"/>
        <end position="273"/>
    </location>
</feature>
<dbReference type="PROSITE" id="PS50994">
    <property type="entry name" value="INTEGRASE"/>
    <property type="match status" value="1"/>
</dbReference>
<dbReference type="Gene3D" id="3.30.420.10">
    <property type="entry name" value="Ribonuclease H-like superfamily/Ribonuclease H"/>
    <property type="match status" value="1"/>
</dbReference>
<dbReference type="AlphaFoldDB" id="A0A8H7UMD4"/>
<proteinExistence type="predicted"/>
<sequence>MKTITKALGIEHRFSTPYHPRGNGAAENAVKVVVSTLRKLLGNDTSKWDDMLPVAQLCCNYKIRNRTASSPFSLMYTRQLSTPKDYSNPSINKNSPRKMVTEEELVQRAETMAKVVFPAIAERTRKIVEEQSKKFDKKHYLIDIPNDTTVMVKLPNRATKLSPLYEGPFTVVRKTMGGTYVLKDEMNELLHRDYVPSELKVVNIDESSIEDELFEVDEIRDHKDNAEGEREYLIKWIGYGERENSWLPAESFSSPETIRKYWTKVRELEKLEQERKAKLVKVSEKVIRSKETTKTVKRQKKSRKEAMNEESSVQKRRSRRNQK</sequence>
<name>A0A8H7UMD4_9FUNG</name>
<dbReference type="Gene3D" id="2.40.50.40">
    <property type="match status" value="1"/>
</dbReference>
<dbReference type="Pfam" id="PF00385">
    <property type="entry name" value="Chromo"/>
    <property type="match status" value="1"/>
</dbReference>
<feature type="compositionally biased region" description="Basic residues" evidence="1">
    <location>
        <begin position="314"/>
        <end position="323"/>
    </location>
</feature>
<dbReference type="EMBL" id="JAEPRD010000420">
    <property type="protein sequence ID" value="KAG2191406.1"/>
    <property type="molecule type" value="Genomic_DNA"/>
</dbReference>
<dbReference type="PANTHER" id="PTHR37984:SF5">
    <property type="entry name" value="PROTEIN NYNRIN-LIKE"/>
    <property type="match status" value="1"/>
</dbReference>
<reference evidence="4" key="1">
    <citation type="submission" date="2020-12" db="EMBL/GenBank/DDBJ databases">
        <title>Metabolic potential, ecology and presence of endohyphal bacteria is reflected in genomic diversity of Mucoromycotina.</title>
        <authorList>
            <person name="Muszewska A."/>
            <person name="Okrasinska A."/>
            <person name="Steczkiewicz K."/>
            <person name="Drgas O."/>
            <person name="Orlowska M."/>
            <person name="Perlinska-Lenart U."/>
            <person name="Aleksandrzak-Piekarczyk T."/>
            <person name="Szatraj K."/>
            <person name="Zielenkiewicz U."/>
            <person name="Pilsyk S."/>
            <person name="Malc E."/>
            <person name="Mieczkowski P."/>
            <person name="Kruszewska J.S."/>
            <person name="Biernat P."/>
            <person name="Pawlowska J."/>
        </authorList>
    </citation>
    <scope>NUCLEOTIDE SEQUENCE</scope>
    <source>
        <strain evidence="4">WA0000017839</strain>
    </source>
</reference>
<dbReference type="GO" id="GO:0015074">
    <property type="term" value="P:DNA integration"/>
    <property type="evidence" value="ECO:0007669"/>
    <property type="project" value="InterPro"/>
</dbReference>
<protein>
    <submittedName>
        <fullName evidence="4">Uncharacterized protein</fullName>
    </submittedName>
</protein>
<organism evidence="4 5">
    <name type="scientific">Mucor saturninus</name>
    <dbReference type="NCBI Taxonomy" id="64648"/>
    <lineage>
        <taxon>Eukaryota</taxon>
        <taxon>Fungi</taxon>
        <taxon>Fungi incertae sedis</taxon>
        <taxon>Mucoromycota</taxon>
        <taxon>Mucoromycotina</taxon>
        <taxon>Mucoromycetes</taxon>
        <taxon>Mucorales</taxon>
        <taxon>Mucorineae</taxon>
        <taxon>Mucoraceae</taxon>
        <taxon>Mucor</taxon>
    </lineage>
</organism>
<dbReference type="InterPro" id="IPR012337">
    <property type="entry name" value="RNaseH-like_sf"/>
</dbReference>
<feature type="region of interest" description="Disordered" evidence="1">
    <location>
        <begin position="291"/>
        <end position="323"/>
    </location>
</feature>
<accession>A0A8H7UMD4</accession>
<dbReference type="OrthoDB" id="2231705at2759"/>
<dbReference type="InterPro" id="IPR000953">
    <property type="entry name" value="Chromo/chromo_shadow_dom"/>
</dbReference>
<evidence type="ECO:0000313" key="5">
    <source>
        <dbReference type="Proteomes" id="UP000603453"/>
    </source>
</evidence>
<dbReference type="InterPro" id="IPR001584">
    <property type="entry name" value="Integrase_cat-core"/>
</dbReference>
<dbReference type="PROSITE" id="PS50013">
    <property type="entry name" value="CHROMO_2"/>
    <property type="match status" value="1"/>
</dbReference>
<dbReference type="InterPro" id="IPR050951">
    <property type="entry name" value="Retrovirus_Pol_polyprotein"/>
</dbReference>
<evidence type="ECO:0000259" key="2">
    <source>
        <dbReference type="PROSITE" id="PS50013"/>
    </source>
</evidence>
<comment type="caution">
    <text evidence="4">The sequence shown here is derived from an EMBL/GenBank/DDBJ whole genome shotgun (WGS) entry which is preliminary data.</text>
</comment>
<dbReference type="InterPro" id="IPR016197">
    <property type="entry name" value="Chromo-like_dom_sf"/>
</dbReference>
<dbReference type="InterPro" id="IPR036397">
    <property type="entry name" value="RNaseH_sf"/>
</dbReference>
<keyword evidence="5" id="KW-1185">Reference proteome</keyword>
<dbReference type="GO" id="GO:0003676">
    <property type="term" value="F:nucleic acid binding"/>
    <property type="evidence" value="ECO:0007669"/>
    <property type="project" value="InterPro"/>
</dbReference>
<dbReference type="PANTHER" id="PTHR37984">
    <property type="entry name" value="PROTEIN CBG26694"/>
    <property type="match status" value="1"/>
</dbReference>
<dbReference type="Proteomes" id="UP000603453">
    <property type="component" value="Unassembled WGS sequence"/>
</dbReference>
<evidence type="ECO:0000313" key="4">
    <source>
        <dbReference type="EMBL" id="KAG2191406.1"/>
    </source>
</evidence>
<dbReference type="InterPro" id="IPR023780">
    <property type="entry name" value="Chromo_domain"/>
</dbReference>
<feature type="domain" description="Integrase catalytic" evidence="3">
    <location>
        <begin position="1"/>
        <end position="79"/>
    </location>
</feature>
<dbReference type="SUPFAM" id="SSF53098">
    <property type="entry name" value="Ribonuclease H-like"/>
    <property type="match status" value="1"/>
</dbReference>
<dbReference type="SMART" id="SM00298">
    <property type="entry name" value="CHROMO"/>
    <property type="match status" value="1"/>
</dbReference>
<dbReference type="GO" id="GO:0005634">
    <property type="term" value="C:nucleus"/>
    <property type="evidence" value="ECO:0007669"/>
    <property type="project" value="UniProtKB-ARBA"/>
</dbReference>
<evidence type="ECO:0000256" key="1">
    <source>
        <dbReference type="SAM" id="MobiDB-lite"/>
    </source>
</evidence>
<dbReference type="SUPFAM" id="SSF54160">
    <property type="entry name" value="Chromo domain-like"/>
    <property type="match status" value="1"/>
</dbReference>